<dbReference type="InterPro" id="IPR048274">
    <property type="entry name" value="MC_hydratase"/>
</dbReference>
<dbReference type="Proteomes" id="UP000066549">
    <property type="component" value="Chromosome"/>
</dbReference>
<dbReference type="GO" id="GO:0016829">
    <property type="term" value="F:lyase activity"/>
    <property type="evidence" value="ECO:0007669"/>
    <property type="project" value="InterPro"/>
</dbReference>
<proteinExistence type="predicted"/>
<keyword evidence="2" id="KW-1185">Reference proteome</keyword>
<dbReference type="InterPro" id="IPR016790">
    <property type="entry name" value="Thiol_ester_hydratase_Rv0216"/>
</dbReference>
<dbReference type="InterPro" id="IPR052342">
    <property type="entry name" value="MCH/BMMD"/>
</dbReference>
<dbReference type="EMBL" id="CP011002">
    <property type="protein sequence ID" value="AKO65242.1"/>
    <property type="molecule type" value="Genomic_DNA"/>
</dbReference>
<organism evidence="1 2">
    <name type="scientific">Methylophilales bacterium MBRS-H7</name>
    <dbReference type="NCBI Taxonomy" id="1623450"/>
    <lineage>
        <taxon>Bacteria</taxon>
        <taxon>Pseudomonadati</taxon>
        <taxon>Pseudomonadota</taxon>
        <taxon>Betaproteobacteria</taxon>
        <taxon>Nitrosomonadales</taxon>
        <taxon>OM43 clade</taxon>
    </lineage>
</organism>
<accession>A0A0H4J9R0</accession>
<dbReference type="PANTHER" id="PTHR43664">
    <property type="entry name" value="MONOAMINE OXIDASE-RELATED"/>
    <property type="match status" value="1"/>
</dbReference>
<evidence type="ECO:0000313" key="2">
    <source>
        <dbReference type="Proteomes" id="UP000066549"/>
    </source>
</evidence>
<dbReference type="SUPFAM" id="SSF54637">
    <property type="entry name" value="Thioesterase/thiol ester dehydrase-isomerase"/>
    <property type="match status" value="2"/>
</dbReference>
<dbReference type="OrthoDB" id="6703795at2"/>
<sequence length="353" mass="39494">MSQHQGNFLEDFSPNQVFQHAIPRTISDGDVSLYLALVGNRNPLHCSIITANNIGLSAAPVDDILLFHVAFGRTVNDISLNAVANLGYANIQFKRNAYVGDTIRSESQVIGVKENSNKSTGVVYVRSTTFNQDNEEILSWIRWVMVPKRNNDSKINELIPNDLPEISDLSEIHRHDVSYADFNPIDTGSDLLFEDYDIGQVINHSSGMTIDETDHTLATKLYQNNAKLHFDAHMMKSTPFKRRLIYGGHIISLCRSLSFESLENALQVVGVNSGVHSNPTFAGDTIYTRTEIIDKFEHDNFSGAGILRLRQLGIKNTPSALIENITSEKNGKKIYDPSIVLDIDYFVVIPKRK</sequence>
<dbReference type="PIRSF" id="PIRSF021494">
    <property type="entry name" value="Rv0216_prd"/>
    <property type="match status" value="1"/>
</dbReference>
<dbReference type="Gene3D" id="3.10.129.10">
    <property type="entry name" value="Hotdog Thioesterase"/>
    <property type="match status" value="1"/>
</dbReference>
<name>A0A0H4J9R0_9PROT</name>
<dbReference type="PANTHER" id="PTHR43664:SF1">
    <property type="entry name" value="BETA-METHYLMALYL-COA DEHYDRATASE"/>
    <property type="match status" value="1"/>
</dbReference>
<dbReference type="Pfam" id="PF19315">
    <property type="entry name" value="MC_hydratase"/>
    <property type="match status" value="1"/>
</dbReference>
<dbReference type="CDD" id="cd03451">
    <property type="entry name" value="FkbR2"/>
    <property type="match status" value="2"/>
</dbReference>
<gene>
    <name evidence="1" type="ORF">VI33_00235</name>
</gene>
<reference evidence="1 2" key="1">
    <citation type="submission" date="2015-03" db="EMBL/GenBank/DDBJ databases">
        <title>Comparative analysis of the OM43 clade including a novel species from Red Sea uncovers genomic and metabolic diversity among marine methylotrophs.</title>
        <authorList>
            <person name="Jimenez-Infante F."/>
            <person name="Ngugi D.K."/>
            <person name="Vinu M."/>
            <person name="Alam I."/>
            <person name="Kamau A."/>
            <person name="Blom J."/>
            <person name="Bajic V.B."/>
            <person name="Stingl U."/>
        </authorList>
    </citation>
    <scope>NUCLEOTIDE SEQUENCE [LARGE SCALE GENOMIC DNA]</scope>
    <source>
        <strain evidence="1 2">MBRSH7</strain>
    </source>
</reference>
<dbReference type="PATRIC" id="fig|1623450.3.peg.48"/>
<protein>
    <submittedName>
        <fullName evidence="1">Dehydratase</fullName>
    </submittedName>
</protein>
<dbReference type="InterPro" id="IPR029069">
    <property type="entry name" value="HotDog_dom_sf"/>
</dbReference>
<evidence type="ECO:0000313" key="1">
    <source>
        <dbReference type="EMBL" id="AKO65242.1"/>
    </source>
</evidence>
<dbReference type="AlphaFoldDB" id="A0A0H4J9R0"/>